<evidence type="ECO:0000256" key="4">
    <source>
        <dbReference type="ARBA" id="ARBA00022833"/>
    </source>
</evidence>
<evidence type="ECO:0000256" key="2">
    <source>
        <dbReference type="ARBA" id="ARBA00022723"/>
    </source>
</evidence>
<dbReference type="eggNOG" id="COG3608">
    <property type="taxonomic scope" value="Bacteria"/>
</dbReference>
<proteinExistence type="predicted"/>
<keyword evidence="7" id="KW-1185">Reference proteome</keyword>
<dbReference type="InterPro" id="IPR055438">
    <property type="entry name" value="AstE_AspA_cat"/>
</dbReference>
<dbReference type="EC" id="3.5.1.96" evidence="6"/>
<dbReference type="GO" id="GO:0016788">
    <property type="term" value="F:hydrolase activity, acting on ester bonds"/>
    <property type="evidence" value="ECO:0007669"/>
    <property type="project" value="InterPro"/>
</dbReference>
<dbReference type="GO" id="GO:0046872">
    <property type="term" value="F:metal ion binding"/>
    <property type="evidence" value="ECO:0007669"/>
    <property type="project" value="UniProtKB-KW"/>
</dbReference>
<dbReference type="Gene3D" id="3.40.630.10">
    <property type="entry name" value="Zn peptidases"/>
    <property type="match status" value="1"/>
</dbReference>
<dbReference type="PANTHER" id="PTHR15162:SF7">
    <property type="entry name" value="SUCCINYLGLUTAMATE DESUCCINYLASE"/>
    <property type="match status" value="1"/>
</dbReference>
<gene>
    <name evidence="6" type="ordered locus">TVNIR_0887</name>
</gene>
<dbReference type="PATRIC" id="fig|1255043.3.peg.893"/>
<evidence type="ECO:0000313" key="7">
    <source>
        <dbReference type="Proteomes" id="UP000010809"/>
    </source>
</evidence>
<dbReference type="Proteomes" id="UP000010809">
    <property type="component" value="Chromosome"/>
</dbReference>
<dbReference type="GO" id="GO:0009017">
    <property type="term" value="F:succinylglutamate desuccinylase activity"/>
    <property type="evidence" value="ECO:0007669"/>
    <property type="project" value="UniProtKB-EC"/>
</dbReference>
<comment type="cofactor">
    <cofactor evidence="1">
        <name>Zn(2+)</name>
        <dbReference type="ChEBI" id="CHEBI:29105"/>
    </cofactor>
</comment>
<evidence type="ECO:0000256" key="3">
    <source>
        <dbReference type="ARBA" id="ARBA00022801"/>
    </source>
</evidence>
<dbReference type="SUPFAM" id="SSF53187">
    <property type="entry name" value="Zn-dependent exopeptidases"/>
    <property type="match status" value="1"/>
</dbReference>
<evidence type="ECO:0000313" key="6">
    <source>
        <dbReference type="EMBL" id="AGA32577.1"/>
    </source>
</evidence>
<reference evidence="6" key="1">
    <citation type="submission" date="2015-12" db="EMBL/GenBank/DDBJ databases">
        <authorList>
            <person name="Tikhonova T.V."/>
            <person name="Pavlov A.R."/>
            <person name="Beletsky A.V."/>
            <person name="Mardanov A.V."/>
            <person name="Sorokin D.Y."/>
            <person name="Ravin N.V."/>
            <person name="Popov V.O."/>
        </authorList>
    </citation>
    <scope>NUCLEOTIDE SEQUENCE</scope>
    <source>
        <strain evidence="6">DSM 14787</strain>
    </source>
</reference>
<feature type="domain" description="Succinylglutamate desuccinylase/Aspartoacylase catalytic" evidence="5">
    <location>
        <begin position="24"/>
        <end position="121"/>
    </location>
</feature>
<evidence type="ECO:0000256" key="1">
    <source>
        <dbReference type="ARBA" id="ARBA00001947"/>
    </source>
</evidence>
<dbReference type="HOGENOM" id="CLU_803962_0_0_6"/>
<keyword evidence="2" id="KW-0479">Metal-binding</keyword>
<dbReference type="RefSeq" id="WP_015257720.1">
    <property type="nucleotide sequence ID" value="NC_019902.2"/>
</dbReference>
<evidence type="ECO:0000259" key="5">
    <source>
        <dbReference type="Pfam" id="PF24827"/>
    </source>
</evidence>
<dbReference type="OrthoDB" id="9774976at2"/>
<dbReference type="GO" id="GO:0005829">
    <property type="term" value="C:cytosol"/>
    <property type="evidence" value="ECO:0007669"/>
    <property type="project" value="TreeGrafter"/>
</dbReference>
<dbReference type="EMBL" id="CP003989">
    <property type="protein sequence ID" value="AGA32577.1"/>
    <property type="molecule type" value="Genomic_DNA"/>
</dbReference>
<dbReference type="Pfam" id="PF24827">
    <property type="entry name" value="AstE_AspA_cat"/>
    <property type="match status" value="1"/>
</dbReference>
<dbReference type="AlphaFoldDB" id="L0DU92"/>
<dbReference type="InterPro" id="IPR050178">
    <property type="entry name" value="AspA/AstE_fam"/>
</dbReference>
<protein>
    <submittedName>
        <fullName evidence="6">Succinylglutamate desuccinylase</fullName>
        <ecNumber evidence="6">3.5.1.96</ecNumber>
    </submittedName>
</protein>
<dbReference type="STRING" id="1255043.TVNIR_0887"/>
<name>L0DU92_THIND</name>
<organism evidence="6 7">
    <name type="scientific">Thioalkalivibrio nitratireducens (strain DSM 14787 / UNIQEM 213 / ALEN2)</name>
    <dbReference type="NCBI Taxonomy" id="1255043"/>
    <lineage>
        <taxon>Bacteria</taxon>
        <taxon>Pseudomonadati</taxon>
        <taxon>Pseudomonadota</taxon>
        <taxon>Gammaproteobacteria</taxon>
        <taxon>Chromatiales</taxon>
        <taxon>Ectothiorhodospiraceae</taxon>
        <taxon>Thioalkalivibrio</taxon>
    </lineage>
</organism>
<keyword evidence="3 6" id="KW-0378">Hydrolase</keyword>
<dbReference type="PANTHER" id="PTHR15162">
    <property type="entry name" value="ASPARTOACYLASE"/>
    <property type="match status" value="1"/>
</dbReference>
<accession>L0DU92</accession>
<dbReference type="KEGG" id="tni:TVNIR_0887"/>
<sequence>MVSNPATSPPTMLRTMAYEGLHEGPRLIVLGAVHGNETCGPRAILRLAGELERVERQLLRGTLTLVPVANPLAYQRGERMGERNLNRNFRVTTDPQDFEDRVANRLAPLLARHDVLLDLHSFHTPGEPFVMLGPQDNASGLEPFRQAAAEEALVRRLGPRRVVEGWLDTYARGVARRMRNPNASLRAQMLSTDPSYGIGTTEYMRGHGGYGVTLECGQHDDPEAPEVGYRAILAALAHLEMLDLPPPPPRADLEILRLVEVIDRDHPDDRFARPWQSFDRVCAGEAIGVRADGEVVRSPADAFIVFPNPRALPGNEWFYRAEVSDRPVDGVKSRDLPS</sequence>
<keyword evidence="4" id="KW-0862">Zinc</keyword>